<evidence type="ECO:0000313" key="4">
    <source>
        <dbReference type="EMBL" id="KAF9871992.1"/>
    </source>
</evidence>
<dbReference type="Pfam" id="PF14033">
    <property type="entry name" value="DUF4246"/>
    <property type="match status" value="1"/>
</dbReference>
<dbReference type="InterPro" id="IPR049192">
    <property type="entry name" value="DUF4246_C"/>
</dbReference>
<dbReference type="InterPro" id="IPR049207">
    <property type="entry name" value="DUF4246_N"/>
</dbReference>
<reference evidence="4" key="2">
    <citation type="submission" date="2020-11" db="EMBL/GenBank/DDBJ databases">
        <title>Whole genome sequencing of Colletotrichum sp.</title>
        <authorList>
            <person name="Li H."/>
        </authorList>
    </citation>
    <scope>NUCLEOTIDE SEQUENCE</scope>
    <source>
        <strain evidence="4">CkLH20</strain>
    </source>
</reference>
<evidence type="ECO:0000259" key="3">
    <source>
        <dbReference type="Pfam" id="PF21666"/>
    </source>
</evidence>
<accession>A0A9P6HVL6</accession>
<dbReference type="AlphaFoldDB" id="A0A9P6HVL6"/>
<dbReference type="OrthoDB" id="415532at2759"/>
<keyword evidence="5" id="KW-1185">Reference proteome</keyword>
<feature type="domain" description="DUF4246" evidence="3">
    <location>
        <begin position="12"/>
        <end position="75"/>
    </location>
</feature>
<dbReference type="InterPro" id="IPR025340">
    <property type="entry name" value="DUF4246"/>
</dbReference>
<evidence type="ECO:0000259" key="2">
    <source>
        <dbReference type="Pfam" id="PF14033"/>
    </source>
</evidence>
<evidence type="ECO:0000313" key="5">
    <source>
        <dbReference type="Proteomes" id="UP000781932"/>
    </source>
</evidence>
<name>A0A9P6HVL6_9PEZI</name>
<feature type="domain" description="DUF4246" evidence="2">
    <location>
        <begin position="95"/>
        <end position="554"/>
    </location>
</feature>
<gene>
    <name evidence="4" type="ORF">CkaCkLH20_10624</name>
</gene>
<dbReference type="GeneID" id="62166412"/>
<dbReference type="Proteomes" id="UP000781932">
    <property type="component" value="Unassembled WGS sequence"/>
</dbReference>
<sequence>MSQAAQDHPIKLPGFGLPLNHKPESHFPTAVDDWFQSWPHTIRERCMVTLMEEVTLEKDWDSKAFSDSAISDWKKRVMAKKWRRDDGIRHGDFTETMFECFIEELQGKAKLYQETGIVPVLDIEVRLARSDKAITPELNKLLQKAAVSIQETSTRRMDWNAGKEDMSGATVSTPSADCVSINLIDPNMYPLIYGRSRVLPDKEITLDDSLNHIAKGVTIPTPSQDERIHTDGLMGEQRTLWSGISQWLPTNISFPDGVNAKITSYINNLHPKDHADVYPLLEEVVTRTMPLWNVVYATVYKDTMPCDMRMDWNSGGLEFPGTAPYDPLNIKDDLMNGLIDDDEWQRRTNQWLADQSFTRRPEPLLKKDKGYGADKCILTPESIADKTVMLGEVGGIQVVVKMSAVYLTPENPVYDSQSEFALDGALNDRIAATAVYFFDDDNVTDSRISFKSRFHGLHFEEECWYNDGDERYVEQTFGFRPPAPSLQDVGSVTMREGLMVAYPNVLQHKNLSYRLKDPTRPGHRKVLTLYLVDPRIKVLSTANVPPQQAEWWVREFARDNGQVKGLPKEVVDMVVDNIGDIPIPRADARRVRDEVVAERRELEKGVGGVLSAYIVNVGFFSGEGFDGDESVDEEDEDEDHQSDG</sequence>
<evidence type="ECO:0000256" key="1">
    <source>
        <dbReference type="SAM" id="MobiDB-lite"/>
    </source>
</evidence>
<organism evidence="4 5">
    <name type="scientific">Colletotrichum karsti</name>
    <dbReference type="NCBI Taxonomy" id="1095194"/>
    <lineage>
        <taxon>Eukaryota</taxon>
        <taxon>Fungi</taxon>
        <taxon>Dikarya</taxon>
        <taxon>Ascomycota</taxon>
        <taxon>Pezizomycotina</taxon>
        <taxon>Sordariomycetes</taxon>
        <taxon>Hypocreomycetidae</taxon>
        <taxon>Glomerellales</taxon>
        <taxon>Glomerellaceae</taxon>
        <taxon>Colletotrichum</taxon>
        <taxon>Colletotrichum boninense species complex</taxon>
    </lineage>
</organism>
<dbReference type="PANTHER" id="PTHR33119:SF1">
    <property type="entry name" value="FE2OG DIOXYGENASE DOMAIN-CONTAINING PROTEIN"/>
    <property type="match status" value="1"/>
</dbReference>
<comment type="caution">
    <text evidence="4">The sequence shown here is derived from an EMBL/GenBank/DDBJ whole genome shotgun (WGS) entry which is preliminary data.</text>
</comment>
<dbReference type="Pfam" id="PF21666">
    <property type="entry name" value="DUF4246_N"/>
    <property type="match status" value="1"/>
</dbReference>
<dbReference type="RefSeq" id="XP_038741453.1">
    <property type="nucleotide sequence ID" value="XM_038893338.1"/>
</dbReference>
<feature type="region of interest" description="Disordered" evidence="1">
    <location>
        <begin position="625"/>
        <end position="644"/>
    </location>
</feature>
<dbReference type="EMBL" id="JAATWM020000041">
    <property type="protein sequence ID" value="KAF9871992.1"/>
    <property type="molecule type" value="Genomic_DNA"/>
</dbReference>
<dbReference type="PANTHER" id="PTHR33119">
    <property type="entry name" value="IFI3P"/>
    <property type="match status" value="1"/>
</dbReference>
<reference evidence="4" key="1">
    <citation type="submission" date="2020-03" db="EMBL/GenBank/DDBJ databases">
        <authorList>
            <person name="He L."/>
        </authorList>
    </citation>
    <scope>NUCLEOTIDE SEQUENCE</scope>
    <source>
        <strain evidence="4">CkLH20</strain>
    </source>
</reference>
<protein>
    <submittedName>
        <fullName evidence="4">Uncharacterized protein</fullName>
    </submittedName>
</protein>
<proteinExistence type="predicted"/>